<dbReference type="Proteomes" id="UP000032141">
    <property type="component" value="Chromosome C2"/>
</dbReference>
<dbReference type="EnsemblPlants" id="Bo2g165820.1">
    <property type="protein sequence ID" value="Bo2g165820.1"/>
    <property type="gene ID" value="Bo2g165820"/>
</dbReference>
<feature type="region of interest" description="Disordered" evidence="4">
    <location>
        <begin position="1"/>
        <end position="23"/>
    </location>
</feature>
<dbReference type="SUPFAM" id="SSF50978">
    <property type="entry name" value="WD40 repeat-like"/>
    <property type="match status" value="1"/>
</dbReference>
<evidence type="ECO:0000313" key="6">
    <source>
        <dbReference type="EnsemblPlants" id="Bo2g165820.1"/>
    </source>
</evidence>
<feature type="domain" description="CTLH" evidence="5">
    <location>
        <begin position="62"/>
        <end position="116"/>
    </location>
</feature>
<keyword evidence="2" id="KW-0677">Repeat</keyword>
<dbReference type="SMART" id="SM00320">
    <property type="entry name" value="WD40"/>
    <property type="match status" value="6"/>
</dbReference>
<dbReference type="HOGENOM" id="CLU_000288_57_25_1"/>
<evidence type="ECO:0000313" key="7">
    <source>
        <dbReference type="Proteomes" id="UP000032141"/>
    </source>
</evidence>
<dbReference type="OMA" id="CECHNIP"/>
<dbReference type="InterPro" id="IPR051350">
    <property type="entry name" value="WD_repeat-ST_regulator"/>
</dbReference>
<dbReference type="PANTHER" id="PTHR22838">
    <property type="entry name" value="WD REPEAT PROTEIN 26-RELATED"/>
    <property type="match status" value="1"/>
</dbReference>
<proteinExistence type="predicted"/>
<feature type="repeat" description="WD" evidence="3">
    <location>
        <begin position="222"/>
        <end position="263"/>
    </location>
</feature>
<organism evidence="6 7">
    <name type="scientific">Brassica oleracea var. oleracea</name>
    <dbReference type="NCBI Taxonomy" id="109376"/>
    <lineage>
        <taxon>Eukaryota</taxon>
        <taxon>Viridiplantae</taxon>
        <taxon>Streptophyta</taxon>
        <taxon>Embryophyta</taxon>
        <taxon>Tracheophyta</taxon>
        <taxon>Spermatophyta</taxon>
        <taxon>Magnoliopsida</taxon>
        <taxon>eudicotyledons</taxon>
        <taxon>Gunneridae</taxon>
        <taxon>Pentapetalae</taxon>
        <taxon>rosids</taxon>
        <taxon>malvids</taxon>
        <taxon>Brassicales</taxon>
        <taxon>Brassicaceae</taxon>
        <taxon>Brassiceae</taxon>
        <taxon>Brassica</taxon>
    </lineage>
</organism>
<protein>
    <recommendedName>
        <fullName evidence="5">CTLH domain-containing protein</fullName>
    </recommendedName>
</protein>
<dbReference type="PANTHER" id="PTHR22838:SF6">
    <property type="entry name" value="WD REPEAT-CONTAINING PROTEIN 26 HOMOLOG"/>
    <property type="match status" value="1"/>
</dbReference>
<dbReference type="GeneID" id="106324575"/>
<dbReference type="AlphaFoldDB" id="A0A0D3AYK2"/>
<dbReference type="KEGG" id="boe:106324575"/>
<dbReference type="InterPro" id="IPR036322">
    <property type="entry name" value="WD40_repeat_dom_sf"/>
</dbReference>
<dbReference type="InterPro" id="IPR019775">
    <property type="entry name" value="WD40_repeat_CS"/>
</dbReference>
<dbReference type="eggNOG" id="KOG0293">
    <property type="taxonomic scope" value="Eukaryota"/>
</dbReference>
<name>A0A0D3AYK2_BRAOL</name>
<accession>A0A0D3AYK2</accession>
<feature type="repeat" description="WD" evidence="3">
    <location>
        <begin position="267"/>
        <end position="308"/>
    </location>
</feature>
<dbReference type="RefSeq" id="XP_013617974.1">
    <property type="nucleotide sequence ID" value="XM_013762520.1"/>
</dbReference>
<dbReference type="InterPro" id="IPR006595">
    <property type="entry name" value="CTLH_C"/>
</dbReference>
<dbReference type="Pfam" id="PF00400">
    <property type="entry name" value="WD40"/>
    <property type="match status" value="4"/>
</dbReference>
<evidence type="ECO:0000256" key="2">
    <source>
        <dbReference type="ARBA" id="ARBA00022737"/>
    </source>
</evidence>
<evidence type="ECO:0000259" key="5">
    <source>
        <dbReference type="PROSITE" id="PS50897"/>
    </source>
</evidence>
<reference evidence="6 7" key="1">
    <citation type="journal article" date="2014" name="Genome Biol.">
        <title>Transcriptome and methylome profiling reveals relics of genome dominance in the mesopolyploid Brassica oleracea.</title>
        <authorList>
            <person name="Parkin I.A."/>
            <person name="Koh C."/>
            <person name="Tang H."/>
            <person name="Robinson S.J."/>
            <person name="Kagale S."/>
            <person name="Clarke W.E."/>
            <person name="Town C.D."/>
            <person name="Nixon J."/>
            <person name="Krishnakumar V."/>
            <person name="Bidwell S.L."/>
            <person name="Denoeud F."/>
            <person name="Belcram H."/>
            <person name="Links M.G."/>
            <person name="Just J."/>
            <person name="Clarke C."/>
            <person name="Bender T."/>
            <person name="Huebert T."/>
            <person name="Mason A.S."/>
            <person name="Pires J.C."/>
            <person name="Barker G."/>
            <person name="Moore J."/>
            <person name="Walley P.G."/>
            <person name="Manoli S."/>
            <person name="Batley J."/>
            <person name="Edwards D."/>
            <person name="Nelson M.N."/>
            <person name="Wang X."/>
            <person name="Paterson A.H."/>
            <person name="King G."/>
            <person name="Bancroft I."/>
            <person name="Chalhoub B."/>
            <person name="Sharpe A.G."/>
        </authorList>
    </citation>
    <scope>NUCLEOTIDE SEQUENCE</scope>
    <source>
        <strain evidence="6 7">cv. TO1000</strain>
    </source>
</reference>
<sequence>MDDAMADQDPPSSGGDLKDDTLGPNGLVKTSEFIRLIIDALTSPGFNAIATELEKQSRIPLHSPAAKQFLELVKNQEWYKSIDAMKQLQLSDENSVILLLLEQKYLEFLKNEQVPEALNTVREEITPLGLDPRLLHKLASKILKPDPVGEEEDTEVVKKKLQELLPLGVIVPERRLEYLLDDDLDTQRGQCDFHNVQDSDLSLFSYHYCDKRKIPSETLQVLSEHTDEVWFLTFSHDGKCLASSSKDKTAILWEMDAEGKFTQKHKLVGHEKPVVAVLWSHDDQQVITCGENEVIKRWDVGSGQCVQTYGRVDVGSVSCGWLHDGAGVIGAMSDRRIHLWSLDGTEMQHEQEQRAQTLSDVAMTSDGKWIVSVGKEQHEISLFSRETRAERVIQLEEKEMITSFSLSRDNKYLLIDLVTQEIQLWVIGGDEPFYLSEYDGHKRTRFIIRSCFGGYDEDFIASGSEDSQVYIWHVAKGLRPCRVLRGHSGAVNCVSWNPTDIHMLASGSDDRTIRIWGLAKK</sequence>
<dbReference type="OrthoDB" id="972532at2759"/>
<dbReference type="InterPro" id="IPR015943">
    <property type="entry name" value="WD40/YVTN_repeat-like_dom_sf"/>
</dbReference>
<dbReference type="CDD" id="cd00200">
    <property type="entry name" value="WD40"/>
    <property type="match status" value="1"/>
</dbReference>
<reference evidence="6" key="2">
    <citation type="submission" date="2015-03" db="UniProtKB">
        <authorList>
            <consortium name="EnsemblPlants"/>
        </authorList>
    </citation>
    <scope>IDENTIFICATION</scope>
</reference>
<dbReference type="Gene3D" id="2.130.10.10">
    <property type="entry name" value="YVTN repeat-like/Quinoprotein amine dehydrogenase"/>
    <property type="match status" value="2"/>
</dbReference>
<dbReference type="PROSITE" id="PS50897">
    <property type="entry name" value="CTLH"/>
    <property type="match status" value="1"/>
</dbReference>
<keyword evidence="7" id="KW-1185">Reference proteome</keyword>
<feature type="repeat" description="WD" evidence="3">
    <location>
        <begin position="484"/>
        <end position="521"/>
    </location>
</feature>
<dbReference type="PROSITE" id="PS50294">
    <property type="entry name" value="WD_REPEATS_REGION"/>
    <property type="match status" value="3"/>
</dbReference>
<dbReference type="PROSITE" id="PS00678">
    <property type="entry name" value="WD_REPEATS_1"/>
    <property type="match status" value="1"/>
</dbReference>
<dbReference type="Gramene" id="Bo2g165820.1">
    <property type="protein sequence ID" value="Bo2g165820.1"/>
    <property type="gene ID" value="Bo2g165820"/>
</dbReference>
<dbReference type="InterPro" id="IPR020472">
    <property type="entry name" value="WD40_PAC1"/>
</dbReference>
<dbReference type="InterPro" id="IPR001680">
    <property type="entry name" value="WD40_rpt"/>
</dbReference>
<evidence type="ECO:0000256" key="1">
    <source>
        <dbReference type="ARBA" id="ARBA00022574"/>
    </source>
</evidence>
<evidence type="ECO:0000256" key="4">
    <source>
        <dbReference type="SAM" id="MobiDB-lite"/>
    </source>
</evidence>
<dbReference type="STRING" id="109376.A0A0D3AYK2"/>
<dbReference type="PRINTS" id="PR00320">
    <property type="entry name" value="GPROTEINBRPT"/>
</dbReference>
<dbReference type="PROSITE" id="PS50082">
    <property type="entry name" value="WD_REPEATS_2"/>
    <property type="match status" value="3"/>
</dbReference>
<dbReference type="Pfam" id="PF23627">
    <property type="entry name" value="LisH_WDR26"/>
    <property type="match status" value="1"/>
</dbReference>
<keyword evidence="1 3" id="KW-0853">WD repeat</keyword>
<evidence type="ECO:0000256" key="3">
    <source>
        <dbReference type="PROSITE-ProRule" id="PRU00221"/>
    </source>
</evidence>